<dbReference type="InterPro" id="IPR026444">
    <property type="entry name" value="Secre_tail"/>
</dbReference>
<comment type="caution">
    <text evidence="4">The sequence shown here is derived from an EMBL/GenBank/DDBJ whole genome shotgun (WGS) entry which is preliminary data.</text>
</comment>
<dbReference type="CDD" id="cd00146">
    <property type="entry name" value="PKD"/>
    <property type="match status" value="1"/>
</dbReference>
<evidence type="ECO:0000313" key="5">
    <source>
        <dbReference type="Proteomes" id="UP000257030"/>
    </source>
</evidence>
<name>A0A3D9DG50_9FLAO</name>
<dbReference type="Gene3D" id="2.60.40.10">
    <property type="entry name" value="Immunoglobulins"/>
    <property type="match status" value="2"/>
</dbReference>
<dbReference type="PROSITE" id="PS50093">
    <property type="entry name" value="PKD"/>
    <property type="match status" value="2"/>
</dbReference>
<dbReference type="InterPro" id="IPR022409">
    <property type="entry name" value="PKD/Chitinase_dom"/>
</dbReference>
<evidence type="ECO:0000256" key="2">
    <source>
        <dbReference type="SAM" id="SignalP"/>
    </source>
</evidence>
<keyword evidence="5" id="KW-1185">Reference proteome</keyword>
<dbReference type="RefSeq" id="WP_116012461.1">
    <property type="nucleotide sequence ID" value="NZ_QNUH01000010.1"/>
</dbReference>
<evidence type="ECO:0000313" key="4">
    <source>
        <dbReference type="EMBL" id="REC76801.1"/>
    </source>
</evidence>
<reference evidence="4 5" key="1">
    <citation type="journal article" date="2010" name="Syst. Appl. Microbiol.">
        <title>Four new species of Chryseobacterium from the rhizosphere of coastal sand dune plants, Chryseobacterium elymi sp. nov., Chryseobacterium hagamense sp. nov., Chryseobacterium lathyri sp. nov. and Chryseobacterium rhizosphaerae sp. nov.</title>
        <authorList>
            <person name="Cho S.H."/>
            <person name="Lee K.S."/>
            <person name="Shin D.S."/>
            <person name="Han J.H."/>
            <person name="Park K.S."/>
            <person name="Lee C.H."/>
            <person name="Park K.H."/>
            <person name="Kim S.B."/>
        </authorList>
    </citation>
    <scope>NUCLEOTIDE SEQUENCE [LARGE SCALE GENOMIC DNA]</scope>
    <source>
        <strain evidence="4 5">KCTC 22547</strain>
    </source>
</reference>
<dbReference type="EMBL" id="QNUH01000010">
    <property type="protein sequence ID" value="REC76801.1"/>
    <property type="molecule type" value="Genomic_DNA"/>
</dbReference>
<dbReference type="SMART" id="SM00089">
    <property type="entry name" value="PKD"/>
    <property type="match status" value="2"/>
</dbReference>
<sequence length="1435" mass="160120">MKKSIFLFLLFCAMLINAQNTIAKFLIETGTTTNSVKYTNQSSDVPSGATYEWEFPSGNPITSTDTAPLITYAGLGNYTATLKVKNASGEIISTVTKTFSISERTKIDLSTGRNDDGTLMPITSVADNDWKYTDPNGLVSTPITRYKASGWSYAQLLQGVQNSEWITGNNVIAGNHIYESKSFIIPESVSDAKLSLRALTFLRNWVYLVKENQDNTTTENQIISTELMYGTKWYGWLNSWNPPVNELPVSPGKYHLKVVGYTNSTAQRQAIDVNANVVYGTGIVENPSVEFTTNSSSLCIGNPVTFTTSTQGNLYNWTFTNGATTLNSTNQNPVINFTVPGKYDATLQVTYPNGQISTLSISDYLDVQNCDNTRAPNSYIFTGKDKSGNDVDGLYIPVKKAYAMWDNDAYIGGEPIIAGTQNASLYWEDVSGLVKSVNLEGSGENSKIKILIDKAKGKGNAVIAFKVNGEIKWSWHIWVTDDPTHGSTYRKGFEKNKNGQLIPDNQWQWMDRNLGATNASFLGNDWNKSAGLMYQWGRKDPFPPLQYKDGTGYEIYGEIGEKQYGDFKKIDENNTTNPIGWVFRPFNSAGNHNEVAQNLKYAVKNPLRMITFLGSAGSTNKETWFSDSRFKVDASDVLQRVNFDLWGDTRKGFASRVNTGDAALKLDSETYELKSAFDPCPNGWRIPSHYGSSNGASGGMNLSSPWGRGGGGNDDIWNDYSTTFFLNNNKNKNYQNIGSPSSNFTIGGYDATTTNNMLPDVKVYPSLGFDFNDQANRNLGFMPMPGAYCFVGPYEVGDYVNETPQLKYFLSLNRGILHTSTLSTYSSNGEMGLWFRTDNYKTAQEGNFIFAVGQTTSLKGAEPCRCIKDPNLEFIGDFETEYVAATNSVDYELLKEWSKDANSYIVMTNETQNQKIKTRKAYAMHKLKLSGENFEFPSNLSVHAVWTTNANLINSLTLTNTTIENSEINVKLNANQFGNAVVALHAGNSNEDPILWSWHIWAPETNPEENTITYQTESVVNHPNSQIINHTKHAVVPPLKTIFMDRNLGAIDVLPVENPTQQAYEKSIGLHYQWGRKDPIPTFLDQSNIMIKGLSNTSSQYNTSFITDISHFNSIFNDAGLRQNEKDSKVIKYTVENPLNFIYNSSKKDWISNKQGMKTDRWGHATEKSPYDPCPEGWRVPDTSLVFFNYSYVGNGSTNHIANDGRKGYSPWYLGDVLDPNNSQGRYGINQFSVNNNDNAATHSSYYRGSYIGNDYGWSFNDPLYKLGTFPRTGIRGESTSGVSNDFPKTLVWTAALDDDMVGKAFGLSIRWSKMQTGGQASPALGASCRCAKDEARYSGLPASAQNNEKKQTNILKEKESINLKLDDIKLYPNPVDDILYINTEKEMKYKIYDMSGVLVKSGRFEDNRINISNLKEGVYIIQLNNEITFKIIKQ</sequence>
<organism evidence="4 5">
    <name type="scientific">Chryseobacterium elymi</name>
    <dbReference type="NCBI Taxonomy" id="395936"/>
    <lineage>
        <taxon>Bacteria</taxon>
        <taxon>Pseudomonadati</taxon>
        <taxon>Bacteroidota</taxon>
        <taxon>Flavobacteriia</taxon>
        <taxon>Flavobacteriales</taxon>
        <taxon>Weeksellaceae</taxon>
        <taxon>Chryseobacterium group</taxon>
        <taxon>Chryseobacterium</taxon>
    </lineage>
</organism>
<dbReference type="InterPro" id="IPR035986">
    <property type="entry name" value="PKD_dom_sf"/>
</dbReference>
<keyword evidence="1 2" id="KW-0732">Signal</keyword>
<feature type="signal peptide" evidence="2">
    <location>
        <begin position="1"/>
        <end position="18"/>
    </location>
</feature>
<dbReference type="Proteomes" id="UP000257030">
    <property type="component" value="Unassembled WGS sequence"/>
</dbReference>
<gene>
    <name evidence="4" type="ORF">DRF60_12985</name>
</gene>
<accession>A0A3D9DG50</accession>
<evidence type="ECO:0000259" key="3">
    <source>
        <dbReference type="PROSITE" id="PS50093"/>
    </source>
</evidence>
<dbReference type="Pfam" id="PF18962">
    <property type="entry name" value="Por_Secre_tail"/>
    <property type="match status" value="1"/>
</dbReference>
<dbReference type="SUPFAM" id="SSF49299">
    <property type="entry name" value="PKD domain"/>
    <property type="match status" value="2"/>
</dbReference>
<feature type="chain" id="PRO_5017803872" description="PKD domain-containing protein" evidence="2">
    <location>
        <begin position="19"/>
        <end position="1435"/>
    </location>
</feature>
<proteinExistence type="predicted"/>
<protein>
    <recommendedName>
        <fullName evidence="3">PKD domain-containing protein</fullName>
    </recommendedName>
</protein>
<feature type="domain" description="PKD" evidence="3">
    <location>
        <begin position="29"/>
        <end position="106"/>
    </location>
</feature>
<evidence type="ECO:0000256" key="1">
    <source>
        <dbReference type="ARBA" id="ARBA00022729"/>
    </source>
</evidence>
<dbReference type="OrthoDB" id="1164152at2"/>
<dbReference type="InterPro" id="IPR000601">
    <property type="entry name" value="PKD_dom"/>
</dbReference>
<dbReference type="NCBIfam" id="TIGR04183">
    <property type="entry name" value="Por_Secre_tail"/>
    <property type="match status" value="1"/>
</dbReference>
<dbReference type="InterPro" id="IPR013783">
    <property type="entry name" value="Ig-like_fold"/>
</dbReference>
<feature type="domain" description="PKD" evidence="3">
    <location>
        <begin position="315"/>
        <end position="360"/>
    </location>
</feature>